<feature type="compositionally biased region" description="Acidic residues" evidence="1">
    <location>
        <begin position="402"/>
        <end position="417"/>
    </location>
</feature>
<keyword evidence="2" id="KW-0472">Membrane</keyword>
<feature type="signal peptide" evidence="3">
    <location>
        <begin position="1"/>
        <end position="26"/>
    </location>
</feature>
<feature type="region of interest" description="Disordered" evidence="1">
    <location>
        <begin position="256"/>
        <end position="480"/>
    </location>
</feature>
<comment type="caution">
    <text evidence="4">The sequence shown here is derived from an EMBL/GenBank/DDBJ whole genome shotgun (WGS) entry which is preliminary data.</text>
</comment>
<evidence type="ECO:0008006" key="6">
    <source>
        <dbReference type="Google" id="ProtNLM"/>
    </source>
</evidence>
<sequence length="586" mass="63655">MARGRGQGYLSYSAFVLLSVSNTVLSADPGLATPEDPFKGLWTISIDNGPAPPPDQGPPWSVNAIRDKGALPYEIVGVVVAYLGSIFLLGLLLLTVGRRSRLKAQTAAPAVEMVKPVLRTFDSSHGQLQNSPSHWYSPRKLASKRSGLGSIRSGVSNPGSPDVESVISFDTNVIELDKMKRNQEMERLYAAVMEQDERKSHQATTSVTEMGSNEMSPPMSPADGPPDYAAGAQMSPNFSRRNPPRLITDDPGLRHLRAVNNLPSPSSPYSQKSPIRAIYPPDMPQSAVSSQFPLSPRTPTFWSQRNGPHSPHFNPQVRGSRSTSVGSQASGLSSKRMKKGLRSLKISSPVPRSGDIADNSDGARTPLTPRVYNPGLPPEPPTAKTIDSYYASTPGTLRSMWPEDDDRIPDEEDEEQADTLHNLPQAHPQRSVPQISIPLPSPPRPATVRSTSSSSDLPFRQHATTPPQPPPPATNPNGALPFRQAQFPTLHSMNPISAGPMKTTFVETRARGFQRGPNSAALISAGLATPYSPYMPFTPLTPVTPHIMSRTERKIRQKEEKRGLLSALTEEDQVQDEGDIWGDGYS</sequence>
<feature type="compositionally biased region" description="Polar residues" evidence="1">
    <location>
        <begin position="286"/>
        <end position="307"/>
    </location>
</feature>
<dbReference type="AlphaFoldDB" id="A0A9P4PZI6"/>
<feature type="compositionally biased region" description="Acidic residues" evidence="1">
    <location>
        <begin position="569"/>
        <end position="580"/>
    </location>
</feature>
<dbReference type="OrthoDB" id="4524805at2759"/>
<dbReference type="EMBL" id="MU003866">
    <property type="protein sequence ID" value="KAF2716648.1"/>
    <property type="molecule type" value="Genomic_DNA"/>
</dbReference>
<gene>
    <name evidence="4" type="ORF">K431DRAFT_12077</name>
</gene>
<keyword evidence="3" id="KW-0732">Signal</keyword>
<feature type="transmembrane region" description="Helical" evidence="2">
    <location>
        <begin position="75"/>
        <end position="96"/>
    </location>
</feature>
<feature type="chain" id="PRO_5040119171" description="Transmembrane protein" evidence="3">
    <location>
        <begin position="27"/>
        <end position="586"/>
    </location>
</feature>
<feature type="region of interest" description="Disordered" evidence="1">
    <location>
        <begin position="194"/>
        <end position="221"/>
    </location>
</feature>
<feature type="region of interest" description="Disordered" evidence="1">
    <location>
        <begin position="560"/>
        <end position="586"/>
    </location>
</feature>
<feature type="compositionally biased region" description="Polar residues" evidence="1">
    <location>
        <begin position="317"/>
        <end position="333"/>
    </location>
</feature>
<protein>
    <recommendedName>
        <fullName evidence="6">Transmembrane protein</fullName>
    </recommendedName>
</protein>
<organism evidence="4 5">
    <name type="scientific">Polychaeton citri CBS 116435</name>
    <dbReference type="NCBI Taxonomy" id="1314669"/>
    <lineage>
        <taxon>Eukaryota</taxon>
        <taxon>Fungi</taxon>
        <taxon>Dikarya</taxon>
        <taxon>Ascomycota</taxon>
        <taxon>Pezizomycotina</taxon>
        <taxon>Dothideomycetes</taxon>
        <taxon>Dothideomycetidae</taxon>
        <taxon>Capnodiales</taxon>
        <taxon>Capnodiaceae</taxon>
        <taxon>Polychaeton</taxon>
    </lineage>
</organism>
<feature type="compositionally biased region" description="Low complexity" evidence="1">
    <location>
        <begin position="263"/>
        <end position="274"/>
    </location>
</feature>
<keyword evidence="5" id="KW-1185">Reference proteome</keyword>
<evidence type="ECO:0000256" key="3">
    <source>
        <dbReference type="SAM" id="SignalP"/>
    </source>
</evidence>
<evidence type="ECO:0000313" key="5">
    <source>
        <dbReference type="Proteomes" id="UP000799441"/>
    </source>
</evidence>
<evidence type="ECO:0000256" key="2">
    <source>
        <dbReference type="SAM" id="Phobius"/>
    </source>
</evidence>
<name>A0A9P4PZI6_9PEZI</name>
<keyword evidence="2" id="KW-0812">Transmembrane</keyword>
<evidence type="ECO:0000256" key="1">
    <source>
        <dbReference type="SAM" id="MobiDB-lite"/>
    </source>
</evidence>
<keyword evidence="2" id="KW-1133">Transmembrane helix</keyword>
<dbReference type="Proteomes" id="UP000799441">
    <property type="component" value="Unassembled WGS sequence"/>
</dbReference>
<proteinExistence type="predicted"/>
<reference evidence="4" key="1">
    <citation type="journal article" date="2020" name="Stud. Mycol.">
        <title>101 Dothideomycetes genomes: a test case for predicting lifestyles and emergence of pathogens.</title>
        <authorList>
            <person name="Haridas S."/>
            <person name="Albert R."/>
            <person name="Binder M."/>
            <person name="Bloem J."/>
            <person name="Labutti K."/>
            <person name="Salamov A."/>
            <person name="Andreopoulos B."/>
            <person name="Baker S."/>
            <person name="Barry K."/>
            <person name="Bills G."/>
            <person name="Bluhm B."/>
            <person name="Cannon C."/>
            <person name="Castanera R."/>
            <person name="Culley D."/>
            <person name="Daum C."/>
            <person name="Ezra D."/>
            <person name="Gonzalez J."/>
            <person name="Henrissat B."/>
            <person name="Kuo A."/>
            <person name="Liang C."/>
            <person name="Lipzen A."/>
            <person name="Lutzoni F."/>
            <person name="Magnuson J."/>
            <person name="Mondo S."/>
            <person name="Nolan M."/>
            <person name="Ohm R."/>
            <person name="Pangilinan J."/>
            <person name="Park H.-J."/>
            <person name="Ramirez L."/>
            <person name="Alfaro M."/>
            <person name="Sun H."/>
            <person name="Tritt A."/>
            <person name="Yoshinaga Y."/>
            <person name="Zwiers L.-H."/>
            <person name="Turgeon B."/>
            <person name="Goodwin S."/>
            <person name="Spatafora J."/>
            <person name="Crous P."/>
            <person name="Grigoriev I."/>
        </authorList>
    </citation>
    <scope>NUCLEOTIDE SEQUENCE</scope>
    <source>
        <strain evidence="4">CBS 116435</strain>
    </source>
</reference>
<evidence type="ECO:0000313" key="4">
    <source>
        <dbReference type="EMBL" id="KAF2716648.1"/>
    </source>
</evidence>
<accession>A0A9P4PZI6</accession>
<feature type="compositionally biased region" description="Polar residues" evidence="1">
    <location>
        <begin position="202"/>
        <end position="215"/>
    </location>
</feature>